<gene>
    <name evidence="2" type="ORF">PACTADRAFT_50199</name>
</gene>
<feature type="domain" description="SIS" evidence="1">
    <location>
        <begin position="68"/>
        <end position="220"/>
    </location>
</feature>
<evidence type="ECO:0000313" key="2">
    <source>
        <dbReference type="EMBL" id="ODV95483.1"/>
    </source>
</evidence>
<dbReference type="PANTHER" id="PTHR38418">
    <property type="entry name" value="SUGAR ISOMERASE, KPSF/GUTQ (AFU_ORTHOLOGUE AFUA_6G08860)"/>
    <property type="match status" value="1"/>
</dbReference>
<dbReference type="STRING" id="669874.A0A1E4TUM7"/>
<dbReference type="InterPro" id="IPR001347">
    <property type="entry name" value="SIS_dom"/>
</dbReference>
<proteinExistence type="predicted"/>
<dbReference type="OrthoDB" id="1872003at2759"/>
<dbReference type="PROSITE" id="PS51464">
    <property type="entry name" value="SIS"/>
    <property type="match status" value="1"/>
</dbReference>
<evidence type="ECO:0000259" key="1">
    <source>
        <dbReference type="PROSITE" id="PS51464"/>
    </source>
</evidence>
<evidence type="ECO:0000313" key="3">
    <source>
        <dbReference type="Proteomes" id="UP000094236"/>
    </source>
</evidence>
<dbReference type="Proteomes" id="UP000094236">
    <property type="component" value="Unassembled WGS sequence"/>
</dbReference>
<reference evidence="3" key="1">
    <citation type="submission" date="2016-05" db="EMBL/GenBank/DDBJ databases">
        <title>Comparative genomics of biotechnologically important yeasts.</title>
        <authorList>
            <consortium name="DOE Joint Genome Institute"/>
            <person name="Riley R."/>
            <person name="Haridas S."/>
            <person name="Wolfe K.H."/>
            <person name="Lopes M.R."/>
            <person name="Hittinger C.T."/>
            <person name="Goker M."/>
            <person name="Salamov A."/>
            <person name="Wisecaver J."/>
            <person name="Long T.M."/>
            <person name="Aerts A.L."/>
            <person name="Barry K."/>
            <person name="Choi C."/>
            <person name="Clum A."/>
            <person name="Coughlan A.Y."/>
            <person name="Deshpande S."/>
            <person name="Douglass A.P."/>
            <person name="Hanson S.J."/>
            <person name="Klenk H.-P."/>
            <person name="Labutti K."/>
            <person name="Lapidus A."/>
            <person name="Lindquist E."/>
            <person name="Lipzen A."/>
            <person name="Meier-Kolthoff J.P."/>
            <person name="Ohm R.A."/>
            <person name="Otillar R.P."/>
            <person name="Pangilinan J."/>
            <person name="Peng Y."/>
            <person name="Rokas A."/>
            <person name="Rosa C.A."/>
            <person name="Scheuner C."/>
            <person name="Sibirny A.A."/>
            <person name="Slot J.C."/>
            <person name="Stielow J.B."/>
            <person name="Sun H."/>
            <person name="Kurtzman C.P."/>
            <person name="Blackwell M."/>
            <person name="Grigoriev I.V."/>
            <person name="Jeffries T.W."/>
        </authorList>
    </citation>
    <scope>NUCLEOTIDE SEQUENCE [LARGE SCALE GENOMIC DNA]</scope>
    <source>
        <strain evidence="3">NRRL Y-2460</strain>
    </source>
</reference>
<name>A0A1E4TUM7_PACTA</name>
<sequence>MGNKSNSVSLSSLNDVNEIGSCDLAFDKSIAVITSILSTQTQSIAHLTSQYKNSKWSQQQLKQSLDIMNESLRKGGKIVVSGIGKSYKIASKTVATMNSLCLHASLLHPAEALHGDLGMVKEYQGDCMILISASGKSPELIQLLAHVPLMVPIILLTCTKVSILSQHPQVKSLLYAEFPSKFHEENIYGLSAPTLSTTLCLSLMDSVSIALAELHVSDINIRKRLFGERHPGGAIGQAYSLPSSSAQSLKSCASISDLKSLETISQTSDESAQSKITPSAVIPSDIDEYTLNLIDNSLSDLIKNSTNVKYLQKLPNDELELLRLITLYDFLIIDNQKGIDSKSIIEIIRVSHQQGDAWNETTWKIHEATKRIIV</sequence>
<dbReference type="SUPFAM" id="SSF53697">
    <property type="entry name" value="SIS domain"/>
    <property type="match status" value="1"/>
</dbReference>
<dbReference type="GO" id="GO:0097367">
    <property type="term" value="F:carbohydrate derivative binding"/>
    <property type="evidence" value="ECO:0007669"/>
    <property type="project" value="InterPro"/>
</dbReference>
<protein>
    <recommendedName>
        <fullName evidence="1">SIS domain-containing protein</fullName>
    </recommendedName>
</protein>
<dbReference type="GO" id="GO:1901135">
    <property type="term" value="P:carbohydrate derivative metabolic process"/>
    <property type="evidence" value="ECO:0007669"/>
    <property type="project" value="InterPro"/>
</dbReference>
<dbReference type="AlphaFoldDB" id="A0A1E4TUM7"/>
<organism evidence="2 3">
    <name type="scientific">Pachysolen tannophilus NRRL Y-2460</name>
    <dbReference type="NCBI Taxonomy" id="669874"/>
    <lineage>
        <taxon>Eukaryota</taxon>
        <taxon>Fungi</taxon>
        <taxon>Dikarya</taxon>
        <taxon>Ascomycota</taxon>
        <taxon>Saccharomycotina</taxon>
        <taxon>Pichiomycetes</taxon>
        <taxon>Pachysolenaceae</taxon>
        <taxon>Pachysolen</taxon>
    </lineage>
</organism>
<dbReference type="EMBL" id="KV454014">
    <property type="protein sequence ID" value="ODV95483.1"/>
    <property type="molecule type" value="Genomic_DNA"/>
</dbReference>
<dbReference type="PANTHER" id="PTHR38418:SF2">
    <property type="entry name" value="SUGAR ISOMERASE, KPSF_GUTQ (AFU_ORTHOLOGUE AFUA_6G08860)"/>
    <property type="match status" value="1"/>
</dbReference>
<keyword evidence="3" id="KW-1185">Reference proteome</keyword>
<dbReference type="Gene3D" id="3.40.50.10490">
    <property type="entry name" value="Glucose-6-phosphate isomerase like protein, domain 1"/>
    <property type="match status" value="1"/>
</dbReference>
<accession>A0A1E4TUM7</accession>
<dbReference type="InterPro" id="IPR046348">
    <property type="entry name" value="SIS_dom_sf"/>
</dbReference>
<dbReference type="Pfam" id="PF01380">
    <property type="entry name" value="SIS"/>
    <property type="match status" value="1"/>
</dbReference>